<evidence type="ECO:0000256" key="1">
    <source>
        <dbReference type="SAM" id="SignalP"/>
    </source>
</evidence>
<sequence>MLKLYILLQLILLWEIGTSSDEYFQADFQTPDPPESIVAEYQASFIQHTWDRYQTSQITTGMIYASSQLRLLRLDTAYRGIVASTLLDYDKTNVDGTVPASIYSLSPTTAAQPSCQILHIQPSYPLFSPNILSVYGAIFIGSVRDEFFYTDHGALQAWQLIITNDENAVFYLNRNHTLIRYDYSTPIRNTYGTIRLFNIIPETPNITIFSNPCSSNVTYIRDRNKEYL</sequence>
<feature type="chain" id="PRO_5032382165" evidence="1">
    <location>
        <begin position="21"/>
        <end position="228"/>
    </location>
</feature>
<reference evidence="2" key="1">
    <citation type="submission" date="2021-02" db="EMBL/GenBank/DDBJ databases">
        <authorList>
            <person name="Nowell W R."/>
        </authorList>
    </citation>
    <scope>NUCLEOTIDE SEQUENCE</scope>
</reference>
<dbReference type="Proteomes" id="UP000663828">
    <property type="component" value="Unassembled WGS sequence"/>
</dbReference>
<keyword evidence="3" id="KW-1185">Reference proteome</keyword>
<proteinExistence type="predicted"/>
<gene>
    <name evidence="2" type="ORF">XAT740_LOCUS15444</name>
</gene>
<dbReference type="EMBL" id="CAJNOR010000954">
    <property type="protein sequence ID" value="CAF1044524.1"/>
    <property type="molecule type" value="Genomic_DNA"/>
</dbReference>
<keyword evidence="1" id="KW-0732">Signal</keyword>
<evidence type="ECO:0000313" key="3">
    <source>
        <dbReference type="Proteomes" id="UP000663828"/>
    </source>
</evidence>
<name>A0A814K4R9_ADIRI</name>
<evidence type="ECO:0000313" key="2">
    <source>
        <dbReference type="EMBL" id="CAF1044524.1"/>
    </source>
</evidence>
<accession>A0A814K4R9</accession>
<comment type="caution">
    <text evidence="2">The sequence shown here is derived from an EMBL/GenBank/DDBJ whole genome shotgun (WGS) entry which is preliminary data.</text>
</comment>
<dbReference type="AlphaFoldDB" id="A0A814K4R9"/>
<organism evidence="2 3">
    <name type="scientific">Adineta ricciae</name>
    <name type="common">Rotifer</name>
    <dbReference type="NCBI Taxonomy" id="249248"/>
    <lineage>
        <taxon>Eukaryota</taxon>
        <taxon>Metazoa</taxon>
        <taxon>Spiralia</taxon>
        <taxon>Gnathifera</taxon>
        <taxon>Rotifera</taxon>
        <taxon>Eurotatoria</taxon>
        <taxon>Bdelloidea</taxon>
        <taxon>Adinetida</taxon>
        <taxon>Adinetidae</taxon>
        <taxon>Adineta</taxon>
    </lineage>
</organism>
<feature type="signal peptide" evidence="1">
    <location>
        <begin position="1"/>
        <end position="20"/>
    </location>
</feature>
<protein>
    <submittedName>
        <fullName evidence="2">Uncharacterized protein</fullName>
    </submittedName>
</protein>